<evidence type="ECO:0000313" key="12">
    <source>
        <dbReference type="Proteomes" id="UP000598174"/>
    </source>
</evidence>
<dbReference type="PROSITE" id="PS50893">
    <property type="entry name" value="ABC_TRANSPORTER_2"/>
    <property type="match status" value="2"/>
</dbReference>
<dbReference type="PANTHER" id="PTHR43790:SF3">
    <property type="entry name" value="D-ALLOSE IMPORT ATP-BINDING PROTEIN ALSA-RELATED"/>
    <property type="match status" value="1"/>
</dbReference>
<name>A0A919MB04_9ACTN</name>
<dbReference type="InterPro" id="IPR027417">
    <property type="entry name" value="P-loop_NTPase"/>
</dbReference>
<dbReference type="InterPro" id="IPR003439">
    <property type="entry name" value="ABC_transporter-like_ATP-bd"/>
</dbReference>
<keyword evidence="6" id="KW-0547">Nucleotide-binding</keyword>
<reference evidence="11" key="1">
    <citation type="submission" date="2021-01" db="EMBL/GenBank/DDBJ databases">
        <title>Whole genome shotgun sequence of Actinoplanes ferrugineus NBRC 15555.</title>
        <authorList>
            <person name="Komaki H."/>
            <person name="Tamura T."/>
        </authorList>
    </citation>
    <scope>NUCLEOTIDE SEQUENCE</scope>
    <source>
        <strain evidence="11">NBRC 15555</strain>
    </source>
</reference>
<gene>
    <name evidence="11" type="primary">rbsA</name>
    <name evidence="11" type="ORF">Afe05nite_49810</name>
</gene>
<dbReference type="GO" id="GO:0005886">
    <property type="term" value="C:plasma membrane"/>
    <property type="evidence" value="ECO:0007669"/>
    <property type="project" value="UniProtKB-SubCell"/>
</dbReference>
<protein>
    <submittedName>
        <fullName evidence="11">Ribose import ATP-binding protein RbsA</fullName>
    </submittedName>
</protein>
<dbReference type="FunFam" id="3.40.50.300:FF:000127">
    <property type="entry name" value="Ribose import ATP-binding protein RbsA"/>
    <property type="match status" value="1"/>
</dbReference>
<keyword evidence="2" id="KW-0813">Transport</keyword>
<evidence type="ECO:0000256" key="2">
    <source>
        <dbReference type="ARBA" id="ARBA00022448"/>
    </source>
</evidence>
<dbReference type="SUPFAM" id="SSF52540">
    <property type="entry name" value="P-loop containing nucleoside triphosphate hydrolases"/>
    <property type="match status" value="2"/>
</dbReference>
<dbReference type="GO" id="GO:0005524">
    <property type="term" value="F:ATP binding"/>
    <property type="evidence" value="ECO:0007669"/>
    <property type="project" value="UniProtKB-KW"/>
</dbReference>
<feature type="domain" description="ABC transporter" evidence="10">
    <location>
        <begin position="8"/>
        <end position="243"/>
    </location>
</feature>
<keyword evidence="9" id="KW-0472">Membrane</keyword>
<sequence length="495" mass="53598">MSDRSPVLELNAITKTFPGVNALQDVAMTVFPGEVHTLLGENGAGKSTLLKIMFGVQPADSGEIRIDGEPARFAQPADAMRAGIAMVHQELNLVPQMTAVQNVVLGRERTTAGVIDWAEARRRARESLARLGFDARADVPVRQLSVAHQQMVELARALSVDARIIIMDEPTASLTTQESERLFRIIEGLRTAGKAIIYVSHRLKEVLELSDRITVLRDGRLVASRTRAEVTGEPDLIRLMVGRDLAAIGVPPSAKPAGEEILRVANICRPGVLHDVSLTLRRGEIVGMAGMVGAGRTELARVIFGADRASSGTIHVAGKPAAIRTPGDAIAAGIALLTEDRKHQSLVLGMTTASNATLLKPPTRFGFLDRRRQNTMTEDVLRPLNTKMRAEMVVGKLSGGTQQKVVLGRWLLSDSEIFIFDEPTRGIDVGAKGEIHTLMRDLADQGKAILMISSDLPEVLGMSDRVLVMRRGRIVAELPREDATEEAVVHHAAAE</sequence>
<keyword evidence="4" id="KW-0762">Sugar transport</keyword>
<evidence type="ECO:0000256" key="9">
    <source>
        <dbReference type="ARBA" id="ARBA00023136"/>
    </source>
</evidence>
<evidence type="ECO:0000256" key="8">
    <source>
        <dbReference type="ARBA" id="ARBA00022967"/>
    </source>
</evidence>
<dbReference type="AlphaFoldDB" id="A0A919MB04"/>
<accession>A0A919MB04</accession>
<dbReference type="CDD" id="cd03216">
    <property type="entry name" value="ABC_Carb_Monos_I"/>
    <property type="match status" value="1"/>
</dbReference>
<feature type="domain" description="ABC transporter" evidence="10">
    <location>
        <begin position="256"/>
        <end position="495"/>
    </location>
</feature>
<keyword evidence="3" id="KW-1003">Cell membrane</keyword>
<proteinExistence type="predicted"/>
<dbReference type="InterPro" id="IPR003593">
    <property type="entry name" value="AAA+_ATPase"/>
</dbReference>
<evidence type="ECO:0000256" key="5">
    <source>
        <dbReference type="ARBA" id="ARBA00022737"/>
    </source>
</evidence>
<dbReference type="Pfam" id="PF00005">
    <property type="entry name" value="ABC_tran"/>
    <property type="match status" value="2"/>
</dbReference>
<dbReference type="CDD" id="cd03215">
    <property type="entry name" value="ABC_Carb_Monos_II"/>
    <property type="match status" value="1"/>
</dbReference>
<dbReference type="EMBL" id="BOMM01000047">
    <property type="protein sequence ID" value="GIE13141.1"/>
    <property type="molecule type" value="Genomic_DNA"/>
</dbReference>
<comment type="caution">
    <text evidence="11">The sequence shown here is derived from an EMBL/GenBank/DDBJ whole genome shotgun (WGS) entry which is preliminary data.</text>
</comment>
<evidence type="ECO:0000256" key="3">
    <source>
        <dbReference type="ARBA" id="ARBA00022475"/>
    </source>
</evidence>
<organism evidence="11 12">
    <name type="scientific">Paractinoplanes ferrugineus</name>
    <dbReference type="NCBI Taxonomy" id="113564"/>
    <lineage>
        <taxon>Bacteria</taxon>
        <taxon>Bacillati</taxon>
        <taxon>Actinomycetota</taxon>
        <taxon>Actinomycetes</taxon>
        <taxon>Micromonosporales</taxon>
        <taxon>Micromonosporaceae</taxon>
        <taxon>Paractinoplanes</taxon>
    </lineage>
</organism>
<keyword evidence="7 11" id="KW-0067">ATP-binding</keyword>
<dbReference type="SMART" id="SM00382">
    <property type="entry name" value="AAA"/>
    <property type="match status" value="2"/>
</dbReference>
<evidence type="ECO:0000313" key="11">
    <source>
        <dbReference type="EMBL" id="GIE13141.1"/>
    </source>
</evidence>
<dbReference type="Gene3D" id="3.40.50.300">
    <property type="entry name" value="P-loop containing nucleotide triphosphate hydrolases"/>
    <property type="match status" value="2"/>
</dbReference>
<evidence type="ECO:0000256" key="4">
    <source>
        <dbReference type="ARBA" id="ARBA00022597"/>
    </source>
</evidence>
<dbReference type="PANTHER" id="PTHR43790">
    <property type="entry name" value="CARBOHYDRATE TRANSPORT ATP-BINDING PROTEIN MG119-RELATED"/>
    <property type="match status" value="1"/>
</dbReference>
<evidence type="ECO:0000259" key="10">
    <source>
        <dbReference type="PROSITE" id="PS50893"/>
    </source>
</evidence>
<keyword evidence="8" id="KW-1278">Translocase</keyword>
<keyword evidence="5" id="KW-0677">Repeat</keyword>
<dbReference type="GO" id="GO:0016887">
    <property type="term" value="F:ATP hydrolysis activity"/>
    <property type="evidence" value="ECO:0007669"/>
    <property type="project" value="InterPro"/>
</dbReference>
<dbReference type="Proteomes" id="UP000598174">
    <property type="component" value="Unassembled WGS sequence"/>
</dbReference>
<dbReference type="RefSeq" id="WP_203819592.1">
    <property type="nucleotide sequence ID" value="NZ_BAAABP010000052.1"/>
</dbReference>
<evidence type="ECO:0000256" key="1">
    <source>
        <dbReference type="ARBA" id="ARBA00004202"/>
    </source>
</evidence>
<dbReference type="InterPro" id="IPR050107">
    <property type="entry name" value="ABC_carbohydrate_import_ATPase"/>
</dbReference>
<keyword evidence="12" id="KW-1185">Reference proteome</keyword>
<comment type="subcellular location">
    <subcellularLocation>
        <location evidence="1">Cell membrane</location>
        <topology evidence="1">Peripheral membrane protein</topology>
    </subcellularLocation>
</comment>
<evidence type="ECO:0000256" key="7">
    <source>
        <dbReference type="ARBA" id="ARBA00022840"/>
    </source>
</evidence>
<evidence type="ECO:0000256" key="6">
    <source>
        <dbReference type="ARBA" id="ARBA00022741"/>
    </source>
</evidence>